<dbReference type="SMART" id="SM00636">
    <property type="entry name" value="Glyco_18"/>
    <property type="match status" value="1"/>
</dbReference>
<evidence type="ECO:0000259" key="4">
    <source>
        <dbReference type="PROSITE" id="PS51910"/>
    </source>
</evidence>
<dbReference type="GO" id="GO:0008061">
    <property type="term" value="F:chitin binding"/>
    <property type="evidence" value="ECO:0007669"/>
    <property type="project" value="InterPro"/>
</dbReference>
<organism evidence="5 6">
    <name type="scientific">Clostridium pasteurianum BC1</name>
    <dbReference type="NCBI Taxonomy" id="86416"/>
    <lineage>
        <taxon>Bacteria</taxon>
        <taxon>Bacillati</taxon>
        <taxon>Bacillota</taxon>
        <taxon>Clostridia</taxon>
        <taxon>Eubacteriales</taxon>
        <taxon>Clostridiaceae</taxon>
        <taxon>Clostridium</taxon>
    </lineage>
</organism>
<dbReference type="InterPro" id="IPR017853">
    <property type="entry name" value="GH"/>
</dbReference>
<dbReference type="CDD" id="cd00118">
    <property type="entry name" value="LysM"/>
    <property type="match status" value="2"/>
</dbReference>
<dbReference type="eggNOG" id="COG3858">
    <property type="taxonomic scope" value="Bacteria"/>
</dbReference>
<dbReference type="Proteomes" id="UP000013523">
    <property type="component" value="Chromosome"/>
</dbReference>
<dbReference type="InterPro" id="IPR036779">
    <property type="entry name" value="LysM_dom_sf"/>
</dbReference>
<dbReference type="STRING" id="86416.Clopa_4747"/>
<keyword evidence="2" id="KW-0326">Glycosidase</keyword>
<dbReference type="Pfam" id="PF01476">
    <property type="entry name" value="LysM"/>
    <property type="match status" value="2"/>
</dbReference>
<dbReference type="Gene3D" id="3.20.20.80">
    <property type="entry name" value="Glycosidases"/>
    <property type="match status" value="1"/>
</dbReference>
<dbReference type="PROSITE" id="PS51782">
    <property type="entry name" value="LYSM"/>
    <property type="match status" value="2"/>
</dbReference>
<sequence length="426" mass="47674">MIIHVVRPGESLYSISRLYKVSPNKIAADNELNNPNRLVIGQTLVILEGTRRHTVAPNESLYTIAAAYGLTVNELLAANPQITNAVLIYPGQILNIPSRTRKFGTIEVNGYAFPNISMEVLKKTLSSLTYLSIFSHEVKEDGSLSEINDTPLIEAARQAKVAPLMVISNLLPGGGFSSDLARRILSSEQLQDTLLNNVIATLKAKNYYGLDIDFEYIYPEDRELYNNFLRKAVQKLKPLGYLVTTALAPKISANQQGILYQGHDYPVHGQLVSHVILMTYEWGYTYGPPMAVAPINSVRRVLDYAVTAIPRDKILMGIPNYGYDWTLPYERGTGATTVSNVGAVDLAARVGAEIKYDRLSQAPYFNYYASNGREHVVWFEDARSIRAKLQLANEFRLAGVSYWTIGRYFPQNWLVLNSLYNVKKVI</sequence>
<dbReference type="InterPro" id="IPR011583">
    <property type="entry name" value="Chitinase_II/V-like_cat"/>
</dbReference>
<dbReference type="InterPro" id="IPR018392">
    <property type="entry name" value="LysM"/>
</dbReference>
<feature type="domain" description="GH18" evidence="4">
    <location>
        <begin position="100"/>
        <end position="426"/>
    </location>
</feature>
<dbReference type="PANTHER" id="PTHR46066">
    <property type="entry name" value="CHITINASE DOMAIN-CONTAINING PROTEIN 1 FAMILY MEMBER"/>
    <property type="match status" value="1"/>
</dbReference>
<dbReference type="PROSITE" id="PS51910">
    <property type="entry name" value="GH18_2"/>
    <property type="match status" value="1"/>
</dbReference>
<keyword evidence="6" id="KW-1185">Reference proteome</keyword>
<evidence type="ECO:0000259" key="3">
    <source>
        <dbReference type="PROSITE" id="PS51782"/>
    </source>
</evidence>
<keyword evidence="1 5" id="KW-0378">Hydrolase</keyword>
<dbReference type="InterPro" id="IPR001223">
    <property type="entry name" value="Glyco_hydro18_cat"/>
</dbReference>
<dbReference type="GO" id="GO:0016798">
    <property type="term" value="F:hydrolase activity, acting on glycosyl bonds"/>
    <property type="evidence" value="ECO:0007669"/>
    <property type="project" value="UniProtKB-KW"/>
</dbReference>
<dbReference type="SUPFAM" id="SSF54106">
    <property type="entry name" value="LysM domain"/>
    <property type="match status" value="2"/>
</dbReference>
<dbReference type="CDD" id="cd02874">
    <property type="entry name" value="GH18_CFLE_spore_hydrolase"/>
    <property type="match status" value="1"/>
</dbReference>
<dbReference type="KEGG" id="cpas:Clopa_4747"/>
<dbReference type="OrthoDB" id="9769314at2"/>
<dbReference type="PANTHER" id="PTHR46066:SF2">
    <property type="entry name" value="CHITINASE DOMAIN-CONTAINING PROTEIN 1"/>
    <property type="match status" value="1"/>
</dbReference>
<dbReference type="InterPro" id="IPR041704">
    <property type="entry name" value="CFLE_GH18"/>
</dbReference>
<accession>R4KA21</accession>
<dbReference type="GO" id="GO:0005975">
    <property type="term" value="P:carbohydrate metabolic process"/>
    <property type="evidence" value="ECO:0007669"/>
    <property type="project" value="InterPro"/>
</dbReference>
<evidence type="ECO:0000256" key="2">
    <source>
        <dbReference type="ARBA" id="ARBA00023295"/>
    </source>
</evidence>
<dbReference type="GO" id="GO:0012505">
    <property type="term" value="C:endomembrane system"/>
    <property type="evidence" value="ECO:0007669"/>
    <property type="project" value="TreeGrafter"/>
</dbReference>
<protein>
    <submittedName>
        <fullName evidence="5">Putative glycosyl hydrolase</fullName>
    </submittedName>
</protein>
<dbReference type="PATRIC" id="fig|86416.3.peg.4739"/>
<dbReference type="Pfam" id="PF00704">
    <property type="entry name" value="Glyco_hydro_18"/>
    <property type="match status" value="1"/>
</dbReference>
<dbReference type="EMBL" id="CP003261">
    <property type="protein sequence ID" value="AGK99433.1"/>
    <property type="molecule type" value="Genomic_DNA"/>
</dbReference>
<evidence type="ECO:0000256" key="1">
    <source>
        <dbReference type="ARBA" id="ARBA00022801"/>
    </source>
</evidence>
<dbReference type="SMART" id="SM00257">
    <property type="entry name" value="LysM"/>
    <property type="match status" value="2"/>
</dbReference>
<evidence type="ECO:0000313" key="5">
    <source>
        <dbReference type="EMBL" id="AGK99433.1"/>
    </source>
</evidence>
<reference evidence="5 6" key="1">
    <citation type="submission" date="2012-01" db="EMBL/GenBank/DDBJ databases">
        <title>Complete sequence of chromosome of Clostridium pasteurianum BC1.</title>
        <authorList>
            <consortium name="US DOE Joint Genome Institute"/>
            <person name="Lucas S."/>
            <person name="Han J."/>
            <person name="Lapidus A."/>
            <person name="Cheng J.-F."/>
            <person name="Goodwin L."/>
            <person name="Pitluck S."/>
            <person name="Peters L."/>
            <person name="Mikhailova N."/>
            <person name="Teshima H."/>
            <person name="Detter J.C."/>
            <person name="Han C."/>
            <person name="Tapia R."/>
            <person name="Land M."/>
            <person name="Hauser L."/>
            <person name="Kyrpides N."/>
            <person name="Ivanova N."/>
            <person name="Pagani I."/>
            <person name="Dunn J."/>
            <person name="Taghavi S."/>
            <person name="Francis A."/>
            <person name="van der Lelie D."/>
            <person name="Woyke T."/>
        </authorList>
    </citation>
    <scope>NUCLEOTIDE SEQUENCE [LARGE SCALE GENOMIC DNA]</scope>
    <source>
        <strain evidence="5 6">BC1</strain>
    </source>
</reference>
<gene>
    <name evidence="5" type="ORF">Clopa_4747</name>
</gene>
<feature type="domain" description="LysM" evidence="3">
    <location>
        <begin position="51"/>
        <end position="96"/>
    </location>
</feature>
<feature type="domain" description="LysM" evidence="3">
    <location>
        <begin position="2"/>
        <end position="46"/>
    </location>
</feature>
<name>R4KA21_CLOPA</name>
<dbReference type="Gene3D" id="3.10.350.10">
    <property type="entry name" value="LysM domain"/>
    <property type="match status" value="2"/>
</dbReference>
<dbReference type="Gene3D" id="3.10.50.10">
    <property type="match status" value="1"/>
</dbReference>
<dbReference type="AlphaFoldDB" id="R4KA21"/>
<dbReference type="RefSeq" id="WP_015617702.1">
    <property type="nucleotide sequence ID" value="NC_021182.1"/>
</dbReference>
<evidence type="ECO:0000313" key="6">
    <source>
        <dbReference type="Proteomes" id="UP000013523"/>
    </source>
</evidence>
<dbReference type="InterPro" id="IPR029070">
    <property type="entry name" value="Chitinase_insertion_sf"/>
</dbReference>
<proteinExistence type="predicted"/>
<dbReference type="GO" id="GO:0070492">
    <property type="term" value="F:oligosaccharide binding"/>
    <property type="evidence" value="ECO:0007669"/>
    <property type="project" value="TreeGrafter"/>
</dbReference>
<dbReference type="HOGENOM" id="CLU_037415_4_1_9"/>
<dbReference type="SUPFAM" id="SSF51445">
    <property type="entry name" value="(Trans)glycosidases"/>
    <property type="match status" value="1"/>
</dbReference>
<dbReference type="eggNOG" id="COG1388">
    <property type="taxonomic scope" value="Bacteria"/>
</dbReference>